<gene>
    <name evidence="1" type="ORF">ACPOL_1448</name>
</gene>
<dbReference type="EMBL" id="CP030840">
    <property type="protein sequence ID" value="AXC10794.1"/>
    <property type="molecule type" value="Genomic_DNA"/>
</dbReference>
<reference evidence="1 2" key="1">
    <citation type="journal article" date="2018" name="Front. Microbiol.">
        <title>Hydrolytic Capabilities as a Key to Environmental Success: Chitinolytic and Cellulolytic Acidobacteria From Acidic Sub-arctic Soils and Boreal Peatlands.</title>
        <authorList>
            <person name="Belova S.E."/>
            <person name="Ravin N.V."/>
            <person name="Pankratov T.A."/>
            <person name="Rakitin A.L."/>
            <person name="Ivanova A.A."/>
            <person name="Beletsky A.V."/>
            <person name="Mardanov A.V."/>
            <person name="Sinninghe Damste J.S."/>
            <person name="Dedysh S.N."/>
        </authorList>
    </citation>
    <scope>NUCLEOTIDE SEQUENCE [LARGE SCALE GENOMIC DNA]</scope>
    <source>
        <strain evidence="1 2">SBC82</strain>
    </source>
</reference>
<accession>A0A2Z5FWB4</accession>
<proteinExistence type="predicted"/>
<keyword evidence="2" id="KW-1185">Reference proteome</keyword>
<evidence type="ECO:0000313" key="1">
    <source>
        <dbReference type="EMBL" id="AXC10794.1"/>
    </source>
</evidence>
<dbReference type="Proteomes" id="UP000253606">
    <property type="component" value="Chromosome"/>
</dbReference>
<dbReference type="KEGG" id="abas:ACPOL_1448"/>
<name>A0A2Z5FWB4_9BACT</name>
<protein>
    <submittedName>
        <fullName evidence="1">Uncharacterized protein</fullName>
    </submittedName>
</protein>
<organism evidence="1 2">
    <name type="scientific">Acidisarcina polymorpha</name>
    <dbReference type="NCBI Taxonomy" id="2211140"/>
    <lineage>
        <taxon>Bacteria</taxon>
        <taxon>Pseudomonadati</taxon>
        <taxon>Acidobacteriota</taxon>
        <taxon>Terriglobia</taxon>
        <taxon>Terriglobales</taxon>
        <taxon>Acidobacteriaceae</taxon>
        <taxon>Acidisarcina</taxon>
    </lineage>
</organism>
<sequence length="37" mass="4140">MMLLRLQSHAFGGFFAEKEEPSQLKAKLCEGAKQLTT</sequence>
<evidence type="ECO:0000313" key="2">
    <source>
        <dbReference type="Proteomes" id="UP000253606"/>
    </source>
</evidence>
<dbReference type="AlphaFoldDB" id="A0A2Z5FWB4"/>